<feature type="domain" description="DUF4143" evidence="2">
    <location>
        <begin position="174"/>
        <end position="333"/>
    </location>
</feature>
<dbReference type="Pfam" id="PF13635">
    <property type="entry name" value="DUF4143"/>
    <property type="match status" value="1"/>
</dbReference>
<evidence type="ECO:0000313" key="4">
    <source>
        <dbReference type="Proteomes" id="UP000605201"/>
    </source>
</evidence>
<dbReference type="InterPro" id="IPR041682">
    <property type="entry name" value="AAA_14"/>
</dbReference>
<sequence length="387" mass="43939">MVRRDITTELLEAAGEYPVVTVFGPRQAGKTTLVQMTFPDKRYYSLEDPDVRMAVETDPRGFLAGLSEGAVLDEIQRLPQLLSYIQGIVDREKKPGMFILTGSHQPELHQSVSQTLAGRTAVLTLLPFSLNELSNYREDWGAFELIYIGGYPRIHEEGLKPSRFFNGYMQTYIERDVRSLINLRDLKPFQQFFTLLAGRVGQIVNYTSLSNDIGVSATTVKNWIGALKASFVVFELPPFFENIRKRVIKSPKIYFSDPGLAAYMLGIETPDQVSRDPLRGGLYENLMIQEVLKTRLNNGKHPELFFYRDTHGNEVDLVIKKGRKLIPVEIKSGATFTPDFLKGIERFRKVAGDRCAEGYVLYNGQEQYTLKRTRIFNPLKHGGLEAL</sequence>
<evidence type="ECO:0000313" key="3">
    <source>
        <dbReference type="EMBL" id="MBC8431785.1"/>
    </source>
</evidence>
<name>A0A8J6NYH0_9BACT</name>
<dbReference type="InterPro" id="IPR025420">
    <property type="entry name" value="DUF4143"/>
</dbReference>
<keyword evidence="3" id="KW-0067">ATP-binding</keyword>
<keyword evidence="3" id="KW-0547">Nucleotide-binding</keyword>
<dbReference type="Proteomes" id="UP000605201">
    <property type="component" value="Unassembled WGS sequence"/>
</dbReference>
<protein>
    <submittedName>
        <fullName evidence="3">ATP-binding protein</fullName>
    </submittedName>
</protein>
<dbReference type="PANTHER" id="PTHR43566">
    <property type="entry name" value="CONSERVED PROTEIN"/>
    <property type="match status" value="1"/>
</dbReference>
<organism evidence="3 4">
    <name type="scientific">Candidatus Desulfatibia vada</name>
    <dbReference type="NCBI Taxonomy" id="2841696"/>
    <lineage>
        <taxon>Bacteria</taxon>
        <taxon>Pseudomonadati</taxon>
        <taxon>Thermodesulfobacteriota</taxon>
        <taxon>Desulfobacteria</taxon>
        <taxon>Desulfobacterales</taxon>
        <taxon>Desulfobacterales incertae sedis</taxon>
        <taxon>Candidatus Desulfatibia</taxon>
    </lineage>
</organism>
<gene>
    <name evidence="3" type="ORF">H8D96_07675</name>
</gene>
<comment type="caution">
    <text evidence="3">The sequence shown here is derived from an EMBL/GenBank/DDBJ whole genome shotgun (WGS) entry which is preliminary data.</text>
</comment>
<accession>A0A8J6NYH0</accession>
<dbReference type="EMBL" id="JACNIG010000176">
    <property type="protein sequence ID" value="MBC8431785.1"/>
    <property type="molecule type" value="Genomic_DNA"/>
</dbReference>
<evidence type="ECO:0000259" key="2">
    <source>
        <dbReference type="Pfam" id="PF13635"/>
    </source>
</evidence>
<reference evidence="3 4" key="1">
    <citation type="submission" date="2020-08" db="EMBL/GenBank/DDBJ databases">
        <title>Bridging the membrane lipid divide: bacteria of the FCB group superphylum have the potential to synthesize archaeal ether lipids.</title>
        <authorList>
            <person name="Villanueva L."/>
            <person name="Von Meijenfeldt F.A.B."/>
            <person name="Westbye A.B."/>
            <person name="Yadav S."/>
            <person name="Hopmans E.C."/>
            <person name="Dutilh B.E."/>
            <person name="Sinninghe Damste J.S."/>
        </authorList>
    </citation>
    <scope>NUCLEOTIDE SEQUENCE [LARGE SCALE GENOMIC DNA]</scope>
    <source>
        <strain evidence="3">NIOZ-UU17</strain>
    </source>
</reference>
<feature type="domain" description="AAA" evidence="1">
    <location>
        <begin position="18"/>
        <end position="133"/>
    </location>
</feature>
<dbReference type="SUPFAM" id="SSF52540">
    <property type="entry name" value="P-loop containing nucleoside triphosphate hydrolases"/>
    <property type="match status" value="1"/>
</dbReference>
<dbReference type="Pfam" id="PF13173">
    <property type="entry name" value="AAA_14"/>
    <property type="match status" value="1"/>
</dbReference>
<dbReference type="InterPro" id="IPR027417">
    <property type="entry name" value="P-loop_NTPase"/>
</dbReference>
<evidence type="ECO:0000259" key="1">
    <source>
        <dbReference type="Pfam" id="PF13173"/>
    </source>
</evidence>
<proteinExistence type="predicted"/>
<dbReference type="AlphaFoldDB" id="A0A8J6NYH0"/>
<dbReference type="GO" id="GO:0005524">
    <property type="term" value="F:ATP binding"/>
    <property type="evidence" value="ECO:0007669"/>
    <property type="project" value="UniProtKB-KW"/>
</dbReference>
<dbReference type="PANTHER" id="PTHR43566:SF2">
    <property type="entry name" value="DUF4143 DOMAIN-CONTAINING PROTEIN"/>
    <property type="match status" value="1"/>
</dbReference>